<proteinExistence type="predicted"/>
<feature type="transmembrane region" description="Helical" evidence="1">
    <location>
        <begin position="59"/>
        <end position="81"/>
    </location>
</feature>
<gene>
    <name evidence="2" type="ORF">SAMN05216323_101448</name>
</gene>
<keyword evidence="1" id="KW-0812">Transmembrane</keyword>
<dbReference type="EMBL" id="FMYP01000014">
    <property type="protein sequence ID" value="SDC01139.1"/>
    <property type="molecule type" value="Genomic_DNA"/>
</dbReference>
<keyword evidence="1" id="KW-1133">Transmembrane helix</keyword>
<evidence type="ECO:0000313" key="2">
    <source>
        <dbReference type="EMBL" id="SDC01139.1"/>
    </source>
</evidence>
<organism evidence="2 3">
    <name type="scientific">Williamwhitmania taraxaci</name>
    <dbReference type="NCBI Taxonomy" id="1640674"/>
    <lineage>
        <taxon>Bacteria</taxon>
        <taxon>Pseudomonadati</taxon>
        <taxon>Bacteroidota</taxon>
        <taxon>Bacteroidia</taxon>
        <taxon>Bacteroidales</taxon>
        <taxon>Williamwhitmaniaceae</taxon>
        <taxon>Williamwhitmania</taxon>
    </lineage>
</organism>
<keyword evidence="1" id="KW-0472">Membrane</keyword>
<dbReference type="STRING" id="1640674.SAMN05216323_101448"/>
<feature type="transmembrane region" description="Helical" evidence="1">
    <location>
        <begin position="32"/>
        <end position="53"/>
    </location>
</feature>
<keyword evidence="3" id="KW-1185">Reference proteome</keyword>
<sequence length="163" mass="18541">MKDEESTFNITNSHLKAIEYGVPLLISQRWTFCAQFAFLAISILLLLTISHITGEPETLYILGIMAITAIITFSISNAIVVKGQLRLKTILGKPHYIDPAKINHIWYPLGPKMNILMIVYRIKYPLPLISIITVPAWIRYAENIKLLLDHTQGPDCIMRKPEL</sequence>
<dbReference type="RefSeq" id="WP_092436749.1">
    <property type="nucleotide sequence ID" value="NZ_FMYP01000014.1"/>
</dbReference>
<protein>
    <submittedName>
        <fullName evidence="2">Uncharacterized protein</fullName>
    </submittedName>
</protein>
<evidence type="ECO:0000313" key="3">
    <source>
        <dbReference type="Proteomes" id="UP000199452"/>
    </source>
</evidence>
<evidence type="ECO:0000256" key="1">
    <source>
        <dbReference type="SAM" id="Phobius"/>
    </source>
</evidence>
<accession>A0A1G6I3K3</accession>
<reference evidence="2 3" key="1">
    <citation type="submission" date="2016-09" db="EMBL/GenBank/DDBJ databases">
        <authorList>
            <person name="Capua I."/>
            <person name="De Benedictis P."/>
            <person name="Joannis T."/>
            <person name="Lombin L.H."/>
            <person name="Cattoli G."/>
        </authorList>
    </citation>
    <scope>NUCLEOTIDE SEQUENCE [LARGE SCALE GENOMIC DNA]</scope>
    <source>
        <strain evidence="2 3">A7P-90m</strain>
    </source>
</reference>
<dbReference type="AlphaFoldDB" id="A0A1G6I3K3"/>
<name>A0A1G6I3K3_9BACT</name>
<dbReference type="Proteomes" id="UP000199452">
    <property type="component" value="Unassembled WGS sequence"/>
</dbReference>